<dbReference type="PANTHER" id="PTHR11559">
    <property type="entry name" value="CARBOXYLESTERASE"/>
    <property type="match status" value="1"/>
</dbReference>
<dbReference type="SUPFAM" id="SSF53474">
    <property type="entry name" value="alpha/beta-Hydrolases"/>
    <property type="match status" value="1"/>
</dbReference>
<dbReference type="Proteomes" id="UP001589890">
    <property type="component" value="Unassembled WGS sequence"/>
</dbReference>
<feature type="signal peptide" evidence="3">
    <location>
        <begin position="1"/>
        <end position="20"/>
    </location>
</feature>
<proteinExistence type="inferred from homology"/>
<reference evidence="5 6" key="1">
    <citation type="submission" date="2024-09" db="EMBL/GenBank/DDBJ databases">
        <authorList>
            <person name="Sun Q."/>
            <person name="Mori K."/>
        </authorList>
    </citation>
    <scope>NUCLEOTIDE SEQUENCE [LARGE SCALE GENOMIC DNA]</scope>
    <source>
        <strain evidence="5 6">CGMCC 1.15906</strain>
    </source>
</reference>
<dbReference type="Gene3D" id="3.40.50.1820">
    <property type="entry name" value="alpha/beta hydrolase"/>
    <property type="match status" value="1"/>
</dbReference>
<organism evidence="5 6">
    <name type="scientific">Kribbella deserti</name>
    <dbReference type="NCBI Taxonomy" id="1926257"/>
    <lineage>
        <taxon>Bacteria</taxon>
        <taxon>Bacillati</taxon>
        <taxon>Actinomycetota</taxon>
        <taxon>Actinomycetes</taxon>
        <taxon>Propionibacteriales</taxon>
        <taxon>Kribbellaceae</taxon>
        <taxon>Kribbella</taxon>
    </lineage>
</organism>
<evidence type="ECO:0000256" key="2">
    <source>
        <dbReference type="ARBA" id="ARBA00022801"/>
    </source>
</evidence>
<dbReference type="InterPro" id="IPR029058">
    <property type="entry name" value="AB_hydrolase_fold"/>
</dbReference>
<sequence length="497" mass="52423">MTVGLAVAVTAVAAQLPAQAADESVVRTATGAVRGSLSPDNRVFLGIPYAAPPTGDLRWRAPRPPTAWSGVRDATKVSEQCVQAGRMGGPPSGSEDCLYLNVWTPRRVNPAKPVMVFLHGGGFVSGSGRFYDPKRLLAQDVLVVTLNYRLGALGYLKHPSLKDPYAGNFGLADQQAALRWVQTNIAAFGGDPRNVTLWGESAGAFSTCAQLAAPAARGLFHKAIVQSGPCANNLVTKRVAEQRGLKAAADVGCGVPHTAEACLRAKPALAFAGLNEHRVGVNRYTSDRPWMPVVGTPALPLQPVAADVPMILGGTKDEMRGFVSNLLPMTAEEYPGEVHAVFGDDAPAVLEAYPASRYSSPAVALATALSDEGAMLGACTQLETARASRRPVYGYEFAEDSGRFVGDHPLGAYHGSDVPYFFGSTVPPGPGSPPPLTSLQQVLADKLAGYWTTFARTGVPGPEWSDFRSGSVLSVSTSEVGPIDLAKAHNCRFWRSS</sequence>
<gene>
    <name evidence="5" type="ORF">ACFFGN_35185</name>
</gene>
<dbReference type="InterPro" id="IPR050309">
    <property type="entry name" value="Type-B_Carboxylest/Lipase"/>
</dbReference>
<comment type="similarity">
    <text evidence="1 3">Belongs to the type-B carboxylesterase/lipase family.</text>
</comment>
<evidence type="ECO:0000256" key="3">
    <source>
        <dbReference type="RuleBase" id="RU361235"/>
    </source>
</evidence>
<feature type="chain" id="PRO_5045004021" description="Carboxylic ester hydrolase" evidence="3">
    <location>
        <begin position="21"/>
        <end position="497"/>
    </location>
</feature>
<dbReference type="InterPro" id="IPR019826">
    <property type="entry name" value="Carboxylesterase_B_AS"/>
</dbReference>
<dbReference type="EC" id="3.1.1.-" evidence="3"/>
<protein>
    <recommendedName>
        <fullName evidence="3">Carboxylic ester hydrolase</fullName>
        <ecNumber evidence="3">3.1.1.-</ecNumber>
    </recommendedName>
</protein>
<name>A0ABV6QXK2_9ACTN</name>
<dbReference type="PROSITE" id="PS00122">
    <property type="entry name" value="CARBOXYLESTERASE_B_1"/>
    <property type="match status" value="1"/>
</dbReference>
<comment type="caution">
    <text evidence="5">The sequence shown here is derived from an EMBL/GenBank/DDBJ whole genome shotgun (WGS) entry which is preliminary data.</text>
</comment>
<dbReference type="PROSITE" id="PS00941">
    <property type="entry name" value="CARBOXYLESTERASE_B_2"/>
    <property type="match status" value="1"/>
</dbReference>
<accession>A0ABV6QXK2</accession>
<dbReference type="InterPro" id="IPR019819">
    <property type="entry name" value="Carboxylesterase_B_CS"/>
</dbReference>
<keyword evidence="6" id="KW-1185">Reference proteome</keyword>
<evidence type="ECO:0000313" key="5">
    <source>
        <dbReference type="EMBL" id="MFC0629364.1"/>
    </source>
</evidence>
<dbReference type="Pfam" id="PF00135">
    <property type="entry name" value="COesterase"/>
    <property type="match status" value="1"/>
</dbReference>
<evidence type="ECO:0000256" key="1">
    <source>
        <dbReference type="ARBA" id="ARBA00005964"/>
    </source>
</evidence>
<dbReference type="EMBL" id="JBHLTC010000052">
    <property type="protein sequence ID" value="MFC0629364.1"/>
    <property type="molecule type" value="Genomic_DNA"/>
</dbReference>
<dbReference type="RefSeq" id="WP_380057316.1">
    <property type="nucleotide sequence ID" value="NZ_JBHLTC010000052.1"/>
</dbReference>
<dbReference type="InterPro" id="IPR002018">
    <property type="entry name" value="CarbesteraseB"/>
</dbReference>
<keyword evidence="2 3" id="KW-0378">Hydrolase</keyword>
<feature type="domain" description="Carboxylesterase type B" evidence="4">
    <location>
        <begin position="23"/>
        <end position="494"/>
    </location>
</feature>
<keyword evidence="3" id="KW-0732">Signal</keyword>
<evidence type="ECO:0000259" key="4">
    <source>
        <dbReference type="Pfam" id="PF00135"/>
    </source>
</evidence>
<evidence type="ECO:0000313" key="6">
    <source>
        <dbReference type="Proteomes" id="UP001589890"/>
    </source>
</evidence>